<feature type="chain" id="PRO_5036214728" evidence="1">
    <location>
        <begin position="30"/>
        <end position="182"/>
    </location>
</feature>
<evidence type="ECO:0000313" key="3">
    <source>
        <dbReference type="EMBL" id="NUY05831.1"/>
    </source>
</evidence>
<reference evidence="3 5" key="1">
    <citation type="submission" date="2020-02" db="EMBL/GenBank/DDBJ databases">
        <title>Paraburkholderia simonii sp. nov. and Paraburkholderia youngii sp. nov. Brazilian and Mexican Mimosa-associated rhizobia.</title>
        <authorList>
            <person name="Mavima L."/>
            <person name="Beukes C.W."/>
            <person name="Chan W.Y."/>
            <person name="Palmer M."/>
            <person name="De Meyer S.E."/>
            <person name="James E.K."/>
            <person name="Venter S.N."/>
            <person name="Steenkamp E.T."/>
        </authorList>
    </citation>
    <scope>NUCLEOTIDE SEQUENCE [LARGE SCALE GENOMIC DNA]</scope>
    <source>
        <strain evidence="3 5">JPY169</strain>
    </source>
</reference>
<dbReference type="EMBL" id="JACHDE010000036">
    <property type="protein sequence ID" value="MBB5405578.1"/>
    <property type="molecule type" value="Genomic_DNA"/>
</dbReference>
<evidence type="ECO:0000256" key="1">
    <source>
        <dbReference type="SAM" id="SignalP"/>
    </source>
</evidence>
<dbReference type="EMBL" id="JAALDK010000003">
    <property type="protein sequence ID" value="NUY05831.1"/>
    <property type="molecule type" value="Genomic_DNA"/>
</dbReference>
<keyword evidence="1" id="KW-0732">Signal</keyword>
<feature type="signal peptide" evidence="1">
    <location>
        <begin position="1"/>
        <end position="29"/>
    </location>
</feature>
<evidence type="ECO:0000313" key="4">
    <source>
        <dbReference type="Proteomes" id="UP000592820"/>
    </source>
</evidence>
<protein>
    <submittedName>
        <fullName evidence="2">Uncharacterized protein</fullName>
    </submittedName>
</protein>
<evidence type="ECO:0000313" key="5">
    <source>
        <dbReference type="Proteomes" id="UP000594380"/>
    </source>
</evidence>
<reference evidence="2 4" key="2">
    <citation type="submission" date="2020-08" db="EMBL/GenBank/DDBJ databases">
        <title>Genomic Encyclopedia of Type Strains, Phase IV (KMG-V): Genome sequencing to study the core and pangenomes of soil and plant-associated prokaryotes.</title>
        <authorList>
            <person name="Whitman W."/>
        </authorList>
    </citation>
    <scope>NUCLEOTIDE SEQUENCE [LARGE SCALE GENOMIC DNA]</scope>
    <source>
        <strain evidence="2 4">JPY162</strain>
    </source>
</reference>
<gene>
    <name evidence="3" type="ORF">G5S42_41025</name>
    <name evidence="2" type="ORF">HDG41_007674</name>
</gene>
<dbReference type="RefSeq" id="WP_152854768.1">
    <property type="nucleotide sequence ID" value="NZ_JACHDE010000036.1"/>
</dbReference>
<dbReference type="Proteomes" id="UP000594380">
    <property type="component" value="Unassembled WGS sequence"/>
</dbReference>
<accession>A0A7W8LFD0</accession>
<proteinExistence type="predicted"/>
<dbReference type="Proteomes" id="UP000592820">
    <property type="component" value="Unassembled WGS sequence"/>
</dbReference>
<name>A0A7W8LFD0_9BURK</name>
<dbReference type="AlphaFoldDB" id="A0A7W8LFD0"/>
<sequence length="182" mass="19810">MMSVRRAASHFLTTAIFATALTMAGPVHAAGKSGEAFVVLKYISSVLRNGSPDPSMEHRAFCAKKLSEPATHYHDMKVATKYDVVGDEQSAKSNFPSPVSTQPLELTVDLHPLGIEGKYAFGAFRPSPVPDDYVLFSMSLEFKDPTSTFLIINENKPFNCVISSASDPFTRIESGKFAVDSK</sequence>
<organism evidence="2 4">
    <name type="scientific">Paraburkholderia youngii</name>
    <dbReference type="NCBI Taxonomy" id="2782701"/>
    <lineage>
        <taxon>Bacteria</taxon>
        <taxon>Pseudomonadati</taxon>
        <taxon>Pseudomonadota</taxon>
        <taxon>Betaproteobacteria</taxon>
        <taxon>Burkholderiales</taxon>
        <taxon>Burkholderiaceae</taxon>
        <taxon>Paraburkholderia</taxon>
    </lineage>
</organism>
<evidence type="ECO:0000313" key="2">
    <source>
        <dbReference type="EMBL" id="MBB5405578.1"/>
    </source>
</evidence>
<comment type="caution">
    <text evidence="2">The sequence shown here is derived from an EMBL/GenBank/DDBJ whole genome shotgun (WGS) entry which is preliminary data.</text>
</comment>